<keyword evidence="4" id="KW-1185">Reference proteome</keyword>
<feature type="transmembrane region" description="Helical" evidence="1">
    <location>
        <begin position="447"/>
        <end position="465"/>
    </location>
</feature>
<protein>
    <recommendedName>
        <fullName evidence="2">Nose resistant-to-fluoxetine protein N-terminal domain-containing protein</fullName>
    </recommendedName>
</protein>
<accession>A0A8S1E9J2</accession>
<feature type="transmembrane region" description="Helical" evidence="1">
    <location>
        <begin position="371"/>
        <end position="391"/>
    </location>
</feature>
<feature type="transmembrane region" description="Helical" evidence="1">
    <location>
        <begin position="303"/>
        <end position="324"/>
    </location>
</feature>
<dbReference type="PANTHER" id="PTHR11161:SF0">
    <property type="entry name" value="O-ACYLTRANSFERASE LIKE PROTEIN"/>
    <property type="match status" value="1"/>
</dbReference>
<feature type="transmembrane region" description="Helical" evidence="1">
    <location>
        <begin position="228"/>
        <end position="252"/>
    </location>
</feature>
<dbReference type="SMART" id="SM00703">
    <property type="entry name" value="NRF"/>
    <property type="match status" value="1"/>
</dbReference>
<keyword evidence="1" id="KW-0472">Membrane</keyword>
<keyword evidence="1" id="KW-0812">Transmembrane</keyword>
<feature type="transmembrane region" description="Helical" evidence="1">
    <location>
        <begin position="515"/>
        <end position="538"/>
    </location>
</feature>
<evidence type="ECO:0000259" key="2">
    <source>
        <dbReference type="SMART" id="SM00703"/>
    </source>
</evidence>
<dbReference type="InterPro" id="IPR002656">
    <property type="entry name" value="Acyl_transf_3_dom"/>
</dbReference>
<dbReference type="PANTHER" id="PTHR11161">
    <property type="entry name" value="O-ACYLTRANSFERASE"/>
    <property type="match status" value="1"/>
</dbReference>
<dbReference type="InterPro" id="IPR052728">
    <property type="entry name" value="O2_lipid_transport_reg"/>
</dbReference>
<dbReference type="Proteomes" id="UP000494206">
    <property type="component" value="Unassembled WGS sequence"/>
</dbReference>
<dbReference type="AlphaFoldDB" id="A0A8S1E9J2"/>
<gene>
    <name evidence="3" type="ORF">CBOVIS_LOCUS184</name>
</gene>
<evidence type="ECO:0000256" key="1">
    <source>
        <dbReference type="SAM" id="Phobius"/>
    </source>
</evidence>
<name>A0A8S1E9J2_9PELO</name>
<dbReference type="InterPro" id="IPR006621">
    <property type="entry name" value="Nose-resist-to-fluoxetine_N"/>
</dbReference>
<dbReference type="EMBL" id="CADEPM010000001">
    <property type="protein sequence ID" value="CAB3396662.1"/>
    <property type="molecule type" value="Genomic_DNA"/>
</dbReference>
<dbReference type="Pfam" id="PF01757">
    <property type="entry name" value="Acyl_transf_3"/>
    <property type="match status" value="1"/>
</dbReference>
<dbReference type="Pfam" id="PF20146">
    <property type="entry name" value="NRF"/>
    <property type="match status" value="1"/>
</dbReference>
<evidence type="ECO:0000313" key="4">
    <source>
        <dbReference type="Proteomes" id="UP000494206"/>
    </source>
</evidence>
<feature type="transmembrane region" description="Helical" evidence="1">
    <location>
        <begin position="136"/>
        <end position="159"/>
    </location>
</feature>
<dbReference type="GO" id="GO:0016747">
    <property type="term" value="F:acyltransferase activity, transferring groups other than amino-acyl groups"/>
    <property type="evidence" value="ECO:0007669"/>
    <property type="project" value="InterPro"/>
</dbReference>
<comment type="caution">
    <text evidence="3">The sequence shown here is derived from an EMBL/GenBank/DDBJ whole genome shotgun (WGS) entry which is preliminary data.</text>
</comment>
<reference evidence="3 4" key="1">
    <citation type="submission" date="2020-04" db="EMBL/GenBank/DDBJ databases">
        <authorList>
            <person name="Laetsch R D."/>
            <person name="Stevens L."/>
            <person name="Kumar S."/>
            <person name="Blaxter L. M."/>
        </authorList>
    </citation>
    <scope>NUCLEOTIDE SEQUENCE [LARGE SCALE GENOMIC DNA]</scope>
</reference>
<evidence type="ECO:0000313" key="3">
    <source>
        <dbReference type="EMBL" id="CAB3396662.1"/>
    </source>
</evidence>
<proteinExistence type="predicted"/>
<sequence length="585" mass="67267">MKSLEKLTSDVLECYYANNCSVEQWEVIKDNLFAIEQIDAFAKFPSADILRLKTIYDGSYEECKASSGAHYKTNYCYLILSMGKNIKLAICVPKSCGREDITRMFNKISQIPLIACDAYCTDYAIEKDSTFWALNAFLGITIAIVLISTITCIRHFLIIPEYLNAFSLWTNSNKLLIVRDHKNGVIQSLDCIRFFSLSWVIAGHCTTIFGFSDTILPIADVPKNLLNHLIIGGTFAVDTITPPMIMTIWFFIVYAPYIRGPAAAVAMNQHLMEAETCRRKWWKNLLYINNFGNLMDLCYAPSWYMSVDTQLYFVAPIFIIALSISRKFGCILLGTIGVISIAIVHILFATYDLPVDVIGKGDFLKFFVKIYIKPWIRCPPYLIGVFVGYVLARIQPQRITKRIPLIVLGWSVAVSIALTCIFITYQYDKGEQNWSAFTRATYYNLSRIFWSMSVAWVIVANSIGWGGPIKNFMSHPIWQPFGRLSYCAYIVHWMVILYFVNIGDRPLHLVSLWQVYVYYAIPVTVLTFLLAFILSCLYEMPTSRLESIFWKNIESAETKARFEWAVENQRKNLYYNRDVFYINKL</sequence>
<dbReference type="OrthoDB" id="207378at2759"/>
<feature type="transmembrane region" description="Helical" evidence="1">
    <location>
        <begin position="197"/>
        <end position="216"/>
    </location>
</feature>
<feature type="transmembrane region" description="Helical" evidence="1">
    <location>
        <begin position="331"/>
        <end position="351"/>
    </location>
</feature>
<feature type="transmembrane region" description="Helical" evidence="1">
    <location>
        <begin position="403"/>
        <end position="427"/>
    </location>
</feature>
<keyword evidence="1" id="KW-1133">Transmembrane helix</keyword>
<organism evidence="3 4">
    <name type="scientific">Caenorhabditis bovis</name>
    <dbReference type="NCBI Taxonomy" id="2654633"/>
    <lineage>
        <taxon>Eukaryota</taxon>
        <taxon>Metazoa</taxon>
        <taxon>Ecdysozoa</taxon>
        <taxon>Nematoda</taxon>
        <taxon>Chromadorea</taxon>
        <taxon>Rhabditida</taxon>
        <taxon>Rhabditina</taxon>
        <taxon>Rhabditomorpha</taxon>
        <taxon>Rhabditoidea</taxon>
        <taxon>Rhabditidae</taxon>
        <taxon>Peloderinae</taxon>
        <taxon>Caenorhabditis</taxon>
    </lineage>
</organism>
<feature type="domain" description="Nose resistant-to-fluoxetine protein N-terminal" evidence="2">
    <location>
        <begin position="11"/>
        <end position="122"/>
    </location>
</feature>
<feature type="transmembrane region" description="Helical" evidence="1">
    <location>
        <begin position="486"/>
        <end position="503"/>
    </location>
</feature>